<dbReference type="Gene3D" id="3.10.450.50">
    <property type="match status" value="1"/>
</dbReference>
<dbReference type="SUPFAM" id="SSF54427">
    <property type="entry name" value="NTF2-like"/>
    <property type="match status" value="1"/>
</dbReference>
<accession>A0A4Z0PWJ9</accession>
<reference evidence="2 3" key="1">
    <citation type="submission" date="2019-04" db="EMBL/GenBank/DDBJ databases">
        <authorList>
            <person name="Feng G."/>
            <person name="Zhang J."/>
            <person name="Zhu H."/>
        </authorList>
    </citation>
    <scope>NUCLEOTIDE SEQUENCE [LARGE SCALE GENOMIC DNA]</scope>
    <source>
        <strain evidence="2 3">JCM 31653</strain>
    </source>
</reference>
<feature type="domain" description="SnoaL-like" evidence="1">
    <location>
        <begin position="37"/>
        <end position="139"/>
    </location>
</feature>
<dbReference type="Pfam" id="PF12680">
    <property type="entry name" value="SnoaL_2"/>
    <property type="match status" value="1"/>
</dbReference>
<gene>
    <name evidence="2" type="ORF">E5K00_13345</name>
</gene>
<evidence type="ECO:0000259" key="1">
    <source>
        <dbReference type="Pfam" id="PF12680"/>
    </source>
</evidence>
<dbReference type="Proteomes" id="UP000297549">
    <property type="component" value="Unassembled WGS sequence"/>
</dbReference>
<protein>
    <submittedName>
        <fullName evidence="2">Nuclear transport factor 2 family protein</fullName>
    </submittedName>
</protein>
<keyword evidence="3" id="KW-1185">Reference proteome</keyword>
<dbReference type="AlphaFoldDB" id="A0A4Z0PWJ9"/>
<dbReference type="InterPro" id="IPR032710">
    <property type="entry name" value="NTF2-like_dom_sf"/>
</dbReference>
<evidence type="ECO:0000313" key="3">
    <source>
        <dbReference type="Proteomes" id="UP000297549"/>
    </source>
</evidence>
<proteinExistence type="predicted"/>
<name>A0A4Z0PWJ9_9BACT</name>
<evidence type="ECO:0000313" key="2">
    <source>
        <dbReference type="EMBL" id="TGE21273.1"/>
    </source>
</evidence>
<sequence length="150" mass="17186">MPVPLYCRSTLFSLPSMAEQQLHTVTTFLSLSESLETNPEAYAQVLHPEVEQIEYPNLLNKTIQRRSFEEILDNIRAGRELLLNPHFELQQAHASASGEVIVEARWHATLANDIGPLVRGQLLAAQFCMVFELRDDKIIQQRTYNCFDPF</sequence>
<organism evidence="2 3">
    <name type="scientific">Hymenobacter aquaticus</name>
    <dbReference type="NCBI Taxonomy" id="1867101"/>
    <lineage>
        <taxon>Bacteria</taxon>
        <taxon>Pseudomonadati</taxon>
        <taxon>Bacteroidota</taxon>
        <taxon>Cytophagia</taxon>
        <taxon>Cytophagales</taxon>
        <taxon>Hymenobacteraceae</taxon>
        <taxon>Hymenobacter</taxon>
    </lineage>
</organism>
<dbReference type="InterPro" id="IPR037401">
    <property type="entry name" value="SnoaL-like"/>
</dbReference>
<dbReference type="OrthoDB" id="3475938at2"/>
<dbReference type="EMBL" id="SRLC01000002">
    <property type="protein sequence ID" value="TGE21273.1"/>
    <property type="molecule type" value="Genomic_DNA"/>
</dbReference>
<comment type="caution">
    <text evidence="2">The sequence shown here is derived from an EMBL/GenBank/DDBJ whole genome shotgun (WGS) entry which is preliminary data.</text>
</comment>